<sequence length="112" mass="12475">MPLHSVTGWAREGLGKNSANTRDSVDFYLVRYQRTSQGCGGIRRQISCIVFHSFSSSLSIRDKLVESSPASCNILLGPLQFFPPPSATRCRLLWATEADVRSPDQGLDIRLY</sequence>
<dbReference type="GeneID" id="87834098"/>
<reference evidence="1" key="2">
    <citation type="submission" date="2023-05" db="EMBL/GenBank/DDBJ databases">
        <authorList>
            <consortium name="Lawrence Berkeley National Laboratory"/>
            <person name="Steindorff A."/>
            <person name="Hensen N."/>
            <person name="Bonometti L."/>
            <person name="Westerberg I."/>
            <person name="Brannstrom I.O."/>
            <person name="Guillou S."/>
            <person name="Cros-Aarteil S."/>
            <person name="Calhoun S."/>
            <person name="Haridas S."/>
            <person name="Kuo A."/>
            <person name="Mondo S."/>
            <person name="Pangilinan J."/>
            <person name="Riley R."/>
            <person name="Labutti K."/>
            <person name="Andreopoulos B."/>
            <person name="Lipzen A."/>
            <person name="Chen C."/>
            <person name="Yanf M."/>
            <person name="Daum C."/>
            <person name="Ng V."/>
            <person name="Clum A."/>
            <person name="Ohm R."/>
            <person name="Martin F."/>
            <person name="Silar P."/>
            <person name="Natvig D."/>
            <person name="Lalanne C."/>
            <person name="Gautier V."/>
            <person name="Ament-Velasquez S.L."/>
            <person name="Kruys A."/>
            <person name="Hutchinson M.I."/>
            <person name="Powell A.J."/>
            <person name="Barry K."/>
            <person name="Miller A.N."/>
            <person name="Grigoriev I.V."/>
            <person name="Debuchy R."/>
            <person name="Gladieux P."/>
            <person name="Thoren M.H."/>
            <person name="Johannesson H."/>
        </authorList>
    </citation>
    <scope>NUCLEOTIDE SEQUENCE</scope>
    <source>
        <strain evidence="1">CBS 731.68</strain>
    </source>
</reference>
<accession>A0AAN6Z8K0</accession>
<dbReference type="RefSeq" id="XP_062653556.1">
    <property type="nucleotide sequence ID" value="XM_062797330.1"/>
</dbReference>
<dbReference type="AlphaFoldDB" id="A0AAN6Z8K0"/>
<dbReference type="EMBL" id="MU853223">
    <property type="protein sequence ID" value="KAK4129785.1"/>
    <property type="molecule type" value="Genomic_DNA"/>
</dbReference>
<organism evidence="1 2">
    <name type="scientific">Parathielavia appendiculata</name>
    <dbReference type="NCBI Taxonomy" id="2587402"/>
    <lineage>
        <taxon>Eukaryota</taxon>
        <taxon>Fungi</taxon>
        <taxon>Dikarya</taxon>
        <taxon>Ascomycota</taxon>
        <taxon>Pezizomycotina</taxon>
        <taxon>Sordariomycetes</taxon>
        <taxon>Sordariomycetidae</taxon>
        <taxon>Sordariales</taxon>
        <taxon>Chaetomiaceae</taxon>
        <taxon>Parathielavia</taxon>
    </lineage>
</organism>
<name>A0AAN6Z8K0_9PEZI</name>
<evidence type="ECO:0000313" key="2">
    <source>
        <dbReference type="Proteomes" id="UP001302602"/>
    </source>
</evidence>
<gene>
    <name evidence="1" type="ORF">N657DRAFT_697880</name>
</gene>
<dbReference type="Proteomes" id="UP001302602">
    <property type="component" value="Unassembled WGS sequence"/>
</dbReference>
<evidence type="ECO:0000313" key="1">
    <source>
        <dbReference type="EMBL" id="KAK4129785.1"/>
    </source>
</evidence>
<keyword evidence="2" id="KW-1185">Reference proteome</keyword>
<comment type="caution">
    <text evidence="1">The sequence shown here is derived from an EMBL/GenBank/DDBJ whole genome shotgun (WGS) entry which is preliminary data.</text>
</comment>
<reference evidence="1" key="1">
    <citation type="journal article" date="2023" name="Mol. Phylogenet. Evol.">
        <title>Genome-scale phylogeny and comparative genomics of the fungal order Sordariales.</title>
        <authorList>
            <person name="Hensen N."/>
            <person name="Bonometti L."/>
            <person name="Westerberg I."/>
            <person name="Brannstrom I.O."/>
            <person name="Guillou S."/>
            <person name="Cros-Aarteil S."/>
            <person name="Calhoun S."/>
            <person name="Haridas S."/>
            <person name="Kuo A."/>
            <person name="Mondo S."/>
            <person name="Pangilinan J."/>
            <person name="Riley R."/>
            <person name="LaButti K."/>
            <person name="Andreopoulos B."/>
            <person name="Lipzen A."/>
            <person name="Chen C."/>
            <person name="Yan M."/>
            <person name="Daum C."/>
            <person name="Ng V."/>
            <person name="Clum A."/>
            <person name="Steindorff A."/>
            <person name="Ohm R.A."/>
            <person name="Martin F."/>
            <person name="Silar P."/>
            <person name="Natvig D.O."/>
            <person name="Lalanne C."/>
            <person name="Gautier V."/>
            <person name="Ament-Velasquez S.L."/>
            <person name="Kruys A."/>
            <person name="Hutchinson M.I."/>
            <person name="Powell A.J."/>
            <person name="Barry K."/>
            <person name="Miller A.N."/>
            <person name="Grigoriev I.V."/>
            <person name="Debuchy R."/>
            <person name="Gladieux P."/>
            <person name="Hiltunen Thoren M."/>
            <person name="Johannesson H."/>
        </authorList>
    </citation>
    <scope>NUCLEOTIDE SEQUENCE</scope>
    <source>
        <strain evidence="1">CBS 731.68</strain>
    </source>
</reference>
<protein>
    <submittedName>
        <fullName evidence="1">Uncharacterized protein</fullName>
    </submittedName>
</protein>
<proteinExistence type="predicted"/>